<organism evidence="3 4">
    <name type="scientific">Dankookia rubra</name>
    <dbReference type="NCBI Taxonomy" id="1442381"/>
    <lineage>
        <taxon>Bacteria</taxon>
        <taxon>Pseudomonadati</taxon>
        <taxon>Pseudomonadota</taxon>
        <taxon>Alphaproteobacteria</taxon>
        <taxon>Acetobacterales</taxon>
        <taxon>Roseomonadaceae</taxon>
        <taxon>Dankookia</taxon>
    </lineage>
</organism>
<gene>
    <name evidence="3" type="ORF">E2C06_21620</name>
</gene>
<dbReference type="OrthoDB" id="211933at2"/>
<dbReference type="InterPro" id="IPR002716">
    <property type="entry name" value="PIN_dom"/>
</dbReference>
<accession>A0A4R5QBR9</accession>
<dbReference type="SUPFAM" id="SSF88723">
    <property type="entry name" value="PIN domain-like"/>
    <property type="match status" value="1"/>
</dbReference>
<feature type="domain" description="PIN" evidence="2">
    <location>
        <begin position="29"/>
        <end position="139"/>
    </location>
</feature>
<evidence type="ECO:0000313" key="4">
    <source>
        <dbReference type="Proteomes" id="UP000295096"/>
    </source>
</evidence>
<comment type="caution">
    <text evidence="3">The sequence shown here is derived from an EMBL/GenBank/DDBJ whole genome shotgun (WGS) entry which is preliminary data.</text>
</comment>
<proteinExistence type="predicted"/>
<dbReference type="EMBL" id="SMSJ01000036">
    <property type="protein sequence ID" value="TDH60550.1"/>
    <property type="molecule type" value="Genomic_DNA"/>
</dbReference>
<protein>
    <submittedName>
        <fullName evidence="3">PIN domain-containing protein</fullName>
    </submittedName>
</protein>
<feature type="region of interest" description="Disordered" evidence="1">
    <location>
        <begin position="1"/>
        <end position="20"/>
    </location>
</feature>
<sequence>MRWPASPPCRRRMTSDPVPPGGQEAGIAVLDACILFRGRLTDFLLRLAEAGLFDPAWSAAIEAEWAGALQRRRGIPAAAVAARRAALAAAFPGAACEPGVDLPDAIRARCRSGAQRKDAHVVATALAAGARWIVTDNTADFPRRLLAPLGLQALRPDAFCAALIARDPGRVLAAAAAHRAGLPPGPGAAARLAERRMSLPDTARWLAAQPGFA</sequence>
<evidence type="ECO:0000313" key="3">
    <source>
        <dbReference type="EMBL" id="TDH60550.1"/>
    </source>
</evidence>
<dbReference type="AlphaFoldDB" id="A0A4R5QBR9"/>
<name>A0A4R5QBR9_9PROT</name>
<evidence type="ECO:0000259" key="2">
    <source>
        <dbReference type="Pfam" id="PF13470"/>
    </source>
</evidence>
<dbReference type="Pfam" id="PF13470">
    <property type="entry name" value="PIN_3"/>
    <property type="match status" value="1"/>
</dbReference>
<evidence type="ECO:0000256" key="1">
    <source>
        <dbReference type="SAM" id="MobiDB-lite"/>
    </source>
</evidence>
<dbReference type="Proteomes" id="UP000295096">
    <property type="component" value="Unassembled WGS sequence"/>
</dbReference>
<reference evidence="3 4" key="1">
    <citation type="journal article" date="2016" name="J. Microbiol.">
        <title>Dankookia rubra gen. nov., sp. nov., an alphaproteobacterium isolated from sediment of a shallow stream.</title>
        <authorList>
            <person name="Kim W.H."/>
            <person name="Kim D.H."/>
            <person name="Kang K."/>
            <person name="Ahn T.Y."/>
        </authorList>
    </citation>
    <scope>NUCLEOTIDE SEQUENCE [LARGE SCALE GENOMIC DNA]</scope>
    <source>
        <strain evidence="3 4">JCM30602</strain>
    </source>
</reference>
<dbReference type="InterPro" id="IPR029060">
    <property type="entry name" value="PIN-like_dom_sf"/>
</dbReference>
<keyword evidence="4" id="KW-1185">Reference proteome</keyword>